<dbReference type="GO" id="GO:0016020">
    <property type="term" value="C:membrane"/>
    <property type="evidence" value="ECO:0007669"/>
    <property type="project" value="UniProtKB-SubCell"/>
</dbReference>
<proteinExistence type="predicted"/>
<dbReference type="InterPro" id="IPR010658">
    <property type="entry name" value="Nodulin-like"/>
</dbReference>
<feature type="transmembrane region" description="Helical" evidence="5">
    <location>
        <begin position="205"/>
        <end position="225"/>
    </location>
</feature>
<dbReference type="EMBL" id="OZ034817">
    <property type="protein sequence ID" value="CAL1384903.1"/>
    <property type="molecule type" value="Genomic_DNA"/>
</dbReference>
<dbReference type="InterPro" id="IPR036259">
    <property type="entry name" value="MFS_trans_sf"/>
</dbReference>
<evidence type="ECO:0000256" key="4">
    <source>
        <dbReference type="ARBA" id="ARBA00023136"/>
    </source>
</evidence>
<dbReference type="Pfam" id="PF06813">
    <property type="entry name" value="Nodulin-like"/>
    <property type="match status" value="1"/>
</dbReference>
<evidence type="ECO:0000256" key="5">
    <source>
        <dbReference type="SAM" id="Phobius"/>
    </source>
</evidence>
<evidence type="ECO:0000256" key="2">
    <source>
        <dbReference type="ARBA" id="ARBA00022692"/>
    </source>
</evidence>
<feature type="domain" description="Nodulin-like" evidence="6">
    <location>
        <begin position="13"/>
        <end position="260"/>
    </location>
</feature>
<gene>
    <name evidence="8" type="ORF">LTRI10_LOCUS26074</name>
</gene>
<feature type="transmembrane region" description="Helical" evidence="5">
    <location>
        <begin position="78"/>
        <end position="97"/>
    </location>
</feature>
<evidence type="ECO:0000259" key="6">
    <source>
        <dbReference type="Pfam" id="PF06813"/>
    </source>
</evidence>
<evidence type="ECO:0000313" key="9">
    <source>
        <dbReference type="Proteomes" id="UP001497516"/>
    </source>
</evidence>
<feature type="transmembrane region" description="Helical" evidence="5">
    <location>
        <begin position="174"/>
        <end position="193"/>
    </location>
</feature>
<reference evidence="8 9" key="1">
    <citation type="submission" date="2024-04" db="EMBL/GenBank/DDBJ databases">
        <authorList>
            <person name="Fracassetti M."/>
        </authorList>
    </citation>
    <scope>NUCLEOTIDE SEQUENCE [LARGE SCALE GENOMIC DNA]</scope>
</reference>
<evidence type="ECO:0000256" key="3">
    <source>
        <dbReference type="ARBA" id="ARBA00022989"/>
    </source>
</evidence>
<dbReference type="Gene3D" id="1.20.1250.20">
    <property type="entry name" value="MFS general substrate transporter like domains"/>
    <property type="match status" value="1"/>
</dbReference>
<dbReference type="PANTHER" id="PTHR21576">
    <property type="entry name" value="UNCHARACTERIZED NODULIN-LIKE PROTEIN"/>
    <property type="match status" value="1"/>
</dbReference>
<dbReference type="SUPFAM" id="SSF103473">
    <property type="entry name" value="MFS general substrate transporter"/>
    <property type="match status" value="2"/>
</dbReference>
<feature type="transmembrane region" description="Helical" evidence="5">
    <location>
        <begin position="143"/>
        <end position="162"/>
    </location>
</feature>
<dbReference type="Proteomes" id="UP001497516">
    <property type="component" value="Chromosome 4"/>
</dbReference>
<dbReference type="PANTHER" id="PTHR21576:SF97">
    <property type="entry name" value="MAJOR FACILITATOR SUPERFAMILY PROTEIN"/>
    <property type="match status" value="1"/>
</dbReference>
<comment type="subcellular location">
    <subcellularLocation>
        <location evidence="1">Membrane</location>
        <topology evidence="1">Multi-pass membrane protein</topology>
    </subcellularLocation>
</comment>
<dbReference type="InterPro" id="IPR056555">
    <property type="entry name" value="NFD4_C"/>
</dbReference>
<name>A0AAV2EG10_9ROSI</name>
<keyword evidence="3 5" id="KW-1133">Transmembrane helix</keyword>
<feature type="transmembrane region" description="Helical" evidence="5">
    <location>
        <begin position="524"/>
        <end position="545"/>
    </location>
</feature>
<feature type="transmembrane region" description="Helical" evidence="5">
    <location>
        <begin position="446"/>
        <end position="468"/>
    </location>
</feature>
<organism evidence="8 9">
    <name type="scientific">Linum trigynum</name>
    <dbReference type="NCBI Taxonomy" id="586398"/>
    <lineage>
        <taxon>Eukaryota</taxon>
        <taxon>Viridiplantae</taxon>
        <taxon>Streptophyta</taxon>
        <taxon>Embryophyta</taxon>
        <taxon>Tracheophyta</taxon>
        <taxon>Spermatophyta</taxon>
        <taxon>Magnoliopsida</taxon>
        <taxon>eudicotyledons</taxon>
        <taxon>Gunneridae</taxon>
        <taxon>Pentapetalae</taxon>
        <taxon>rosids</taxon>
        <taxon>fabids</taxon>
        <taxon>Malpighiales</taxon>
        <taxon>Linaceae</taxon>
        <taxon>Linum</taxon>
    </lineage>
</organism>
<keyword evidence="4 5" id="KW-0472">Membrane</keyword>
<evidence type="ECO:0000256" key="1">
    <source>
        <dbReference type="ARBA" id="ARBA00004141"/>
    </source>
</evidence>
<keyword evidence="9" id="KW-1185">Reference proteome</keyword>
<dbReference type="AlphaFoldDB" id="A0AAV2EG10"/>
<feature type="transmembrane region" description="Helical" evidence="5">
    <location>
        <begin position="354"/>
        <end position="372"/>
    </location>
</feature>
<dbReference type="Pfam" id="PF23262">
    <property type="entry name" value="NFD4_C"/>
    <property type="match status" value="1"/>
</dbReference>
<feature type="transmembrane region" description="Helical" evidence="5">
    <location>
        <begin position="480"/>
        <end position="504"/>
    </location>
</feature>
<dbReference type="CDD" id="cd17354">
    <property type="entry name" value="MFS_Mch1p_like"/>
    <property type="match status" value="1"/>
</dbReference>
<evidence type="ECO:0008006" key="10">
    <source>
        <dbReference type="Google" id="ProtNLM"/>
    </source>
</evidence>
<evidence type="ECO:0000259" key="7">
    <source>
        <dbReference type="Pfam" id="PF23262"/>
    </source>
</evidence>
<feature type="domain" description="NFD4 C-terminal" evidence="7">
    <location>
        <begin position="351"/>
        <end position="551"/>
    </location>
</feature>
<feature type="transmembrane region" description="Helical" evidence="5">
    <location>
        <begin position="422"/>
        <end position="440"/>
    </location>
</feature>
<feature type="transmembrane region" description="Helical" evidence="5">
    <location>
        <begin position="109"/>
        <end position="131"/>
    </location>
</feature>
<sequence length="568" mass="60811">MPNIIVKGGSRPPWVGLAAAVWVEVAAGNGYTFPLYSPALKAVMGLNQQQITILGVANDIGESVGLLPGIACNKFPPWAVLFVGVVMCFLGYGVLWLTVSQTVVGLPYWLVWIALVIGTNSNAWFGTSVLVTNMRNFPLSRGTVSGILKGYVGLSAAVYTVIYNMVLKDSASNFLLFLTLGIPVTCLLMMYFIRVCTPASGEDSSVHVHFLFTQAASVLLAIYLLTTTIVTDVFSLGNAACYTLVAIMVVLMISPLGIPVKMTLFPAKKRSSPTSASNLAAAPVAVEGDSIPPTEQPLLVQSSSAAYLGSFLENEDASDVETLLAVGEGAVKKKRRPKRGDDFKFREAAVKADFWLLWMVYFLGVGSGITVLNNLAQIGIAFGLNDTTMLLAIFSFCNFVGRLGSGVVSEYFVRSSSTPRSVWMTVAETIMVIIFILFGLGVDGMLYVATALIGVCYGILYSVMVPTVSELFGLKHFGVIYNFVLLGNPVGALLFSGGLAGTMYDIEASKQGSSTCVGHECFRVTFLFLAAICGLGTLLSIILTIRIRPVYQMLYSGGSFRLPQTSGH</sequence>
<accession>A0AAV2EG10</accession>
<feature type="transmembrane region" description="Helical" evidence="5">
    <location>
        <begin position="237"/>
        <end position="260"/>
    </location>
</feature>
<protein>
    <recommendedName>
        <fullName evidence="10">Nodulin-like domain-containing protein</fullName>
    </recommendedName>
</protein>
<evidence type="ECO:0000313" key="8">
    <source>
        <dbReference type="EMBL" id="CAL1384903.1"/>
    </source>
</evidence>
<keyword evidence="2 5" id="KW-0812">Transmembrane</keyword>